<comment type="caution">
    <text evidence="2">The sequence shown here is derived from an EMBL/GenBank/DDBJ whole genome shotgun (WGS) entry which is preliminary data.</text>
</comment>
<evidence type="ECO:0000313" key="3">
    <source>
        <dbReference type="Proteomes" id="UP001182556"/>
    </source>
</evidence>
<reference evidence="2" key="1">
    <citation type="submission" date="2023-02" db="EMBL/GenBank/DDBJ databases">
        <title>Identification and recombinant expression of a fungal hydrolase from Papiliotrema laurentii that hydrolyzes apple cutin and clears colloidal polyester polyurethane.</title>
        <authorList>
            <consortium name="DOE Joint Genome Institute"/>
            <person name="Roman V.A."/>
            <person name="Bojanowski C."/>
            <person name="Crable B.R."/>
            <person name="Wagner D.N."/>
            <person name="Hung C.S."/>
            <person name="Nadeau L.J."/>
            <person name="Schratz L."/>
            <person name="Haridas S."/>
            <person name="Pangilinan J."/>
            <person name="Lipzen A."/>
            <person name="Na H."/>
            <person name="Yan M."/>
            <person name="Ng V."/>
            <person name="Grigoriev I.V."/>
            <person name="Spatafora J.W."/>
            <person name="Barlow D."/>
            <person name="Biffinger J."/>
            <person name="Kelley-Loughnane N."/>
            <person name="Varaljay V.A."/>
            <person name="Crookes-Goodson W.J."/>
        </authorList>
    </citation>
    <scope>NUCLEOTIDE SEQUENCE</scope>
    <source>
        <strain evidence="2">5307AH</strain>
    </source>
</reference>
<proteinExistence type="predicted"/>
<keyword evidence="1" id="KW-0472">Membrane</keyword>
<keyword evidence="1" id="KW-0812">Transmembrane</keyword>
<gene>
    <name evidence="2" type="ORF">DB88DRAFT_499101</name>
</gene>
<keyword evidence="3" id="KW-1185">Reference proteome</keyword>
<feature type="transmembrane region" description="Helical" evidence="1">
    <location>
        <begin position="64"/>
        <end position="83"/>
    </location>
</feature>
<dbReference type="EMBL" id="JAODAN010000010">
    <property type="protein sequence ID" value="KAK1921759.1"/>
    <property type="molecule type" value="Genomic_DNA"/>
</dbReference>
<protein>
    <submittedName>
        <fullName evidence="2">Uncharacterized protein</fullName>
    </submittedName>
</protein>
<organism evidence="2 3">
    <name type="scientific">Papiliotrema laurentii</name>
    <name type="common">Cryptococcus laurentii</name>
    <dbReference type="NCBI Taxonomy" id="5418"/>
    <lineage>
        <taxon>Eukaryota</taxon>
        <taxon>Fungi</taxon>
        <taxon>Dikarya</taxon>
        <taxon>Basidiomycota</taxon>
        <taxon>Agaricomycotina</taxon>
        <taxon>Tremellomycetes</taxon>
        <taxon>Tremellales</taxon>
        <taxon>Rhynchogastremaceae</taxon>
        <taxon>Papiliotrema</taxon>
    </lineage>
</organism>
<dbReference type="Proteomes" id="UP001182556">
    <property type="component" value="Unassembled WGS sequence"/>
</dbReference>
<accession>A0AAD9CVZ9</accession>
<keyword evidence="1" id="KW-1133">Transmembrane helix</keyword>
<name>A0AAD9CVZ9_PAPLA</name>
<evidence type="ECO:0000313" key="2">
    <source>
        <dbReference type="EMBL" id="KAK1921759.1"/>
    </source>
</evidence>
<sequence>MRAWVPNPIHTKVTPRPCRRDLGCLSVFPTPSSSLLSVYLFGVITLQPFLPFMIISPRLAPHPLAHDLCFLLFLPPSLTLYLLDHVTAWQASG</sequence>
<dbReference type="AlphaFoldDB" id="A0AAD9CVZ9"/>
<evidence type="ECO:0000256" key="1">
    <source>
        <dbReference type="SAM" id="Phobius"/>
    </source>
</evidence>